<reference evidence="1 2" key="1">
    <citation type="submission" date="2019-04" db="EMBL/GenBank/DDBJ databases">
        <title>genome sequence of strain W3.</title>
        <authorList>
            <person name="Gao J."/>
            <person name="Sun J."/>
        </authorList>
    </citation>
    <scope>NUCLEOTIDE SEQUENCE [LARGE SCALE GENOMIC DNA]</scope>
    <source>
        <strain evidence="1 2">W3</strain>
    </source>
</reference>
<dbReference type="PIRSF" id="PIRSF033328">
    <property type="entry name" value="Phest_Mll4975"/>
    <property type="match status" value="1"/>
</dbReference>
<dbReference type="InterPro" id="IPR009389">
    <property type="entry name" value="DUF1045"/>
</dbReference>
<protein>
    <submittedName>
        <fullName evidence="1">DUF1045 domain-containing protein</fullName>
    </submittedName>
</protein>
<proteinExistence type="predicted"/>
<dbReference type="Proteomes" id="UP000307378">
    <property type="component" value="Unassembled WGS sequence"/>
</dbReference>
<evidence type="ECO:0000313" key="2">
    <source>
        <dbReference type="Proteomes" id="UP000307378"/>
    </source>
</evidence>
<dbReference type="EMBL" id="STGU01000006">
    <property type="protein sequence ID" value="THV35532.1"/>
    <property type="molecule type" value="Genomic_DNA"/>
</dbReference>
<organism evidence="1 2">
    <name type="scientific">Rhizobium rosettiformans W3</name>
    <dbReference type="NCBI Taxonomy" id="538378"/>
    <lineage>
        <taxon>Bacteria</taxon>
        <taxon>Pseudomonadati</taxon>
        <taxon>Pseudomonadota</taxon>
        <taxon>Alphaproteobacteria</taxon>
        <taxon>Hyphomicrobiales</taxon>
        <taxon>Rhizobiaceae</taxon>
        <taxon>Rhizobium/Agrobacterium group</taxon>
        <taxon>Rhizobium</taxon>
    </lineage>
</organism>
<evidence type="ECO:0000313" key="1">
    <source>
        <dbReference type="EMBL" id="THV35532.1"/>
    </source>
</evidence>
<comment type="caution">
    <text evidence="1">The sequence shown here is derived from an EMBL/GenBank/DDBJ whole genome shotgun (WGS) entry which is preliminary data.</text>
</comment>
<sequence length="235" mass="26159">MRYAICFTPPAREPLADAAARWLGRNVFSGEAEEHPGLKGIGVHEIAFHTALPRRFGFHATFKAPFRLSEGSSESALLRELMHFAGRMEPVVLDGLSVGRIGDVFGLILERPCPEVDHLAASVVQAFDGFRAPLTEAEIERRHPERLSAPQFSNLSRWGHPYVMDEFRFHMTLTGPLLARDFPRIEQGLKAHFDPVLAEPVVVTNLALFVEPERGAPFTVHSLHPLGRVSSRKIA</sequence>
<dbReference type="Pfam" id="PF06299">
    <property type="entry name" value="DUF1045"/>
    <property type="match status" value="1"/>
</dbReference>
<dbReference type="AlphaFoldDB" id="A0A4S8PZN5"/>
<name>A0A4S8PZN5_9HYPH</name>
<dbReference type="NCBIfam" id="TIGR03223">
    <property type="entry name" value="Phn_opern_protn"/>
    <property type="match status" value="1"/>
</dbReference>
<accession>A0A4S8PZN5</accession>
<gene>
    <name evidence="1" type="ORF">FAA86_13470</name>
</gene>
<dbReference type="RefSeq" id="WP_136541330.1">
    <property type="nucleotide sequence ID" value="NZ_STGU01000006.1"/>
</dbReference>